<accession>A0A841M432</accession>
<protein>
    <submittedName>
        <fullName evidence="9">Iron complex transport system ATP-binding protein</fullName>
    </submittedName>
</protein>
<dbReference type="GO" id="GO:0016887">
    <property type="term" value="F:ATP hydrolysis activity"/>
    <property type="evidence" value="ECO:0007669"/>
    <property type="project" value="InterPro"/>
</dbReference>
<evidence type="ECO:0000256" key="6">
    <source>
        <dbReference type="ARBA" id="ARBA00022967"/>
    </source>
</evidence>
<dbReference type="PANTHER" id="PTHR42794">
    <property type="entry name" value="HEMIN IMPORT ATP-BINDING PROTEIN HMUV"/>
    <property type="match status" value="1"/>
</dbReference>
<dbReference type="Pfam" id="PF00005">
    <property type="entry name" value="ABC_tran"/>
    <property type="match status" value="1"/>
</dbReference>
<dbReference type="PANTHER" id="PTHR42794:SF1">
    <property type="entry name" value="HEMIN IMPORT ATP-BINDING PROTEIN HMUV"/>
    <property type="match status" value="1"/>
</dbReference>
<name>A0A841M432_9HYPH</name>
<dbReference type="NCBIfam" id="NF010068">
    <property type="entry name" value="PRK13548.1"/>
    <property type="match status" value="1"/>
</dbReference>
<keyword evidence="10" id="KW-1185">Reference proteome</keyword>
<dbReference type="GO" id="GO:0005886">
    <property type="term" value="C:plasma membrane"/>
    <property type="evidence" value="ECO:0007669"/>
    <property type="project" value="UniProtKB-SubCell"/>
</dbReference>
<keyword evidence="3" id="KW-0813">Transport</keyword>
<evidence type="ECO:0000313" key="9">
    <source>
        <dbReference type="EMBL" id="MBB6261071.1"/>
    </source>
</evidence>
<evidence type="ECO:0000256" key="4">
    <source>
        <dbReference type="ARBA" id="ARBA00022741"/>
    </source>
</evidence>
<keyword evidence="6" id="KW-1278">Translocase</keyword>
<dbReference type="FunFam" id="3.40.50.300:FF:000134">
    <property type="entry name" value="Iron-enterobactin ABC transporter ATP-binding protein"/>
    <property type="match status" value="1"/>
</dbReference>
<dbReference type="SUPFAM" id="SSF52540">
    <property type="entry name" value="P-loop containing nucleoside triphosphate hydrolases"/>
    <property type="match status" value="1"/>
</dbReference>
<evidence type="ECO:0000256" key="5">
    <source>
        <dbReference type="ARBA" id="ARBA00022840"/>
    </source>
</evidence>
<keyword evidence="5 9" id="KW-0067">ATP-binding</keyword>
<evidence type="ECO:0000256" key="1">
    <source>
        <dbReference type="ARBA" id="ARBA00004533"/>
    </source>
</evidence>
<comment type="caution">
    <text evidence="9">The sequence shown here is derived from an EMBL/GenBank/DDBJ whole genome shotgun (WGS) entry which is preliminary data.</text>
</comment>
<dbReference type="AlphaFoldDB" id="A0A841M432"/>
<sequence>MIDIKNVTVRAGEKTLLEDVSAQCAKGTLTALVGPNGAGKSTLLSVIAADRKADAGDVILDGKPVNSYSVHALAQIRSVFPQGSVIRFGYNVGEVVAMGRAFRDLPPDEDQASIDAAMLATEIDHMAYRNAQTLSGGEQARTTFARVMVQATPVVLLDEPTAALDLRHQERVLTIARDMAQAGATVVAVLHDLNLAAAYADRIILLSQGKVAAEGTPWDVLKKDMLEKVYRQNVHVLPHPVRQCPVVLTI</sequence>
<evidence type="ECO:0000256" key="7">
    <source>
        <dbReference type="ARBA" id="ARBA00037066"/>
    </source>
</evidence>
<evidence type="ECO:0000259" key="8">
    <source>
        <dbReference type="PROSITE" id="PS50893"/>
    </source>
</evidence>
<dbReference type="SMART" id="SM00382">
    <property type="entry name" value="AAA"/>
    <property type="match status" value="1"/>
</dbReference>
<dbReference type="PROSITE" id="PS50893">
    <property type="entry name" value="ABC_TRANSPORTER_2"/>
    <property type="match status" value="1"/>
</dbReference>
<dbReference type="CDD" id="cd03214">
    <property type="entry name" value="ABC_Iron-Siderophores_B12_Hemin"/>
    <property type="match status" value="1"/>
</dbReference>
<dbReference type="InterPro" id="IPR027417">
    <property type="entry name" value="P-loop_NTPase"/>
</dbReference>
<comment type="subcellular location">
    <subcellularLocation>
        <location evidence="1">Cell inner membrane</location>
    </subcellularLocation>
</comment>
<dbReference type="Proteomes" id="UP000555393">
    <property type="component" value="Unassembled WGS sequence"/>
</dbReference>
<comment type="function">
    <text evidence="7">Part of the ABC transporter complex HmuTUV involved in hemin import. Responsible for energy coupling to the transport system.</text>
</comment>
<gene>
    <name evidence="9" type="ORF">FHS77_001619</name>
</gene>
<keyword evidence="4" id="KW-0547">Nucleotide-binding</keyword>
<dbReference type="InterPro" id="IPR003439">
    <property type="entry name" value="ABC_transporter-like_ATP-bd"/>
</dbReference>
<feature type="domain" description="ABC transporter" evidence="8">
    <location>
        <begin position="2"/>
        <end position="233"/>
    </location>
</feature>
<organism evidence="9 10">
    <name type="scientific">Paenochrobactrum gallinarii</name>
    <dbReference type="NCBI Taxonomy" id="643673"/>
    <lineage>
        <taxon>Bacteria</taxon>
        <taxon>Pseudomonadati</taxon>
        <taxon>Pseudomonadota</taxon>
        <taxon>Alphaproteobacteria</taxon>
        <taxon>Hyphomicrobiales</taxon>
        <taxon>Brucellaceae</taxon>
        <taxon>Paenochrobactrum</taxon>
    </lineage>
</organism>
<reference evidence="9 10" key="1">
    <citation type="submission" date="2020-08" db="EMBL/GenBank/DDBJ databases">
        <title>Genomic Encyclopedia of Type Strains, Phase IV (KMG-IV): sequencing the most valuable type-strain genomes for metagenomic binning, comparative biology and taxonomic classification.</title>
        <authorList>
            <person name="Goeker M."/>
        </authorList>
    </citation>
    <scope>NUCLEOTIDE SEQUENCE [LARGE SCALE GENOMIC DNA]</scope>
    <source>
        <strain evidence="9 10">DSM 22336</strain>
    </source>
</reference>
<comment type="similarity">
    <text evidence="2">Belongs to the ABC transporter superfamily.</text>
</comment>
<dbReference type="RefSeq" id="WP_184222079.1">
    <property type="nucleotide sequence ID" value="NZ_JACIIU010000005.1"/>
</dbReference>
<evidence type="ECO:0000313" key="10">
    <source>
        <dbReference type="Proteomes" id="UP000555393"/>
    </source>
</evidence>
<evidence type="ECO:0000256" key="3">
    <source>
        <dbReference type="ARBA" id="ARBA00022448"/>
    </source>
</evidence>
<dbReference type="Gene3D" id="3.40.50.300">
    <property type="entry name" value="P-loop containing nucleotide triphosphate hydrolases"/>
    <property type="match status" value="1"/>
</dbReference>
<dbReference type="InterPro" id="IPR003593">
    <property type="entry name" value="AAA+_ATPase"/>
</dbReference>
<dbReference type="EMBL" id="JACIIU010000005">
    <property type="protein sequence ID" value="MBB6261071.1"/>
    <property type="molecule type" value="Genomic_DNA"/>
</dbReference>
<evidence type="ECO:0000256" key="2">
    <source>
        <dbReference type="ARBA" id="ARBA00005417"/>
    </source>
</evidence>
<dbReference type="GO" id="GO:0005524">
    <property type="term" value="F:ATP binding"/>
    <property type="evidence" value="ECO:0007669"/>
    <property type="project" value="UniProtKB-KW"/>
</dbReference>
<proteinExistence type="inferred from homology"/>